<evidence type="ECO:0000259" key="9">
    <source>
        <dbReference type="Pfam" id="PF04151"/>
    </source>
</evidence>
<dbReference type="InterPro" id="IPR024079">
    <property type="entry name" value="MetalloPept_cat_dom_sf"/>
</dbReference>
<dbReference type="Proteomes" id="UP000315303">
    <property type="component" value="Unassembled WGS sequence"/>
</dbReference>
<protein>
    <recommendedName>
        <fullName evidence="13">Peptidase M43 pregnancy-associated plasma-A domain-containing protein</fullName>
    </recommendedName>
</protein>
<keyword evidence="7" id="KW-0482">Metalloprotease</keyword>
<dbReference type="EMBL" id="SAWY01000021">
    <property type="protein sequence ID" value="TPH14607.1"/>
    <property type="molecule type" value="Genomic_DNA"/>
</dbReference>
<feature type="domain" description="Peptidase M43 pregnancy-associated plasma-A" evidence="10">
    <location>
        <begin position="199"/>
        <end position="343"/>
    </location>
</feature>
<dbReference type="SUPFAM" id="SSF55486">
    <property type="entry name" value="Metalloproteases ('zincins'), catalytic domain"/>
    <property type="match status" value="1"/>
</dbReference>
<feature type="domain" description="Peptidase C-terminal archaeal/bacterial" evidence="9">
    <location>
        <begin position="970"/>
        <end position="1040"/>
    </location>
</feature>
<reference evidence="11 12" key="1">
    <citation type="submission" date="2019-01" db="EMBL/GenBank/DDBJ databases">
        <title>Litorilituus lipolytica sp. nov., isolated from intertidal sand of the Yellow Sea in China.</title>
        <authorList>
            <person name="Liu A."/>
        </authorList>
    </citation>
    <scope>NUCLEOTIDE SEQUENCE [LARGE SCALE GENOMIC DNA]</scope>
    <source>
        <strain evidence="11 12">RZ04</strain>
    </source>
</reference>
<gene>
    <name evidence="11" type="ORF">EPA86_10920</name>
</gene>
<comment type="similarity">
    <text evidence="1">Belongs to the peptidase M43B family.</text>
</comment>
<organism evidence="11 12">
    <name type="scientific">Litorilituus lipolyticus</name>
    <dbReference type="NCBI Taxonomy" id="2491017"/>
    <lineage>
        <taxon>Bacteria</taxon>
        <taxon>Pseudomonadati</taxon>
        <taxon>Pseudomonadota</taxon>
        <taxon>Gammaproteobacteria</taxon>
        <taxon>Alteromonadales</taxon>
        <taxon>Colwelliaceae</taxon>
        <taxon>Litorilituus</taxon>
    </lineage>
</organism>
<keyword evidence="5" id="KW-0378">Hydrolase</keyword>
<comment type="caution">
    <text evidence="11">The sequence shown here is derived from an EMBL/GenBank/DDBJ whole genome shotgun (WGS) entry which is preliminary data.</text>
</comment>
<evidence type="ECO:0000256" key="3">
    <source>
        <dbReference type="ARBA" id="ARBA00022723"/>
    </source>
</evidence>
<sequence length="1195" mass="128936">MKNIITTATRLSVLALSIGSFSTYSKEIPHLTSLNHQHTDGVACSFEQDMKDFSDLMTKKGQEDPVVKFEQSIQQSIAQNSTGLSRLLRTAQVETSSNGNPRYVIPIVFHVYGGDDDYFGTASDGTTIERIIDEAKVKAGLAEVNANFNSDKSGIDSPFDAIEAGMDIEFRLAQIDPDGNTTNGVIFHQYEEGFALNGSKDADIQKYAWDNSQYMNVYIQVVLKAGSTTNSGTAWLPSQGMTDENTARIVYNGKYLEYSPPASSLTHEVGHYLGLYHTFDNGGCTAGDGDFVDDTPATSGGLGCGEQYNCFGELVNSQNHMDYNSCEAMFTAGQTARMDAALAESSRMTLWQQDNLVQTGVAQPLGPRVLFNYSTREDEDLDKLKYFLESPHLNDGSIINKRTIKAVDGATFSKTGQLTKGLDYNVANLPQGLSLSVDVIDATTATINVTGNASAHDKADNATFSLTLLDGAVTGSASALYATSGSFDINFSDDYQVIYGNLTKQTYTAWSSVNMLPTKIGYSSLLVGGDVAIDMLNFDGDSVAFNNFINKIEMLTTAGSHNVQRFTEGDVISASSSGDWFVRPDINQYPPVITSPDYTAWHGKVGFAAIRIPTAFSEGFLYGWLKLRVSEDGATVNVLSYGINENANEEISAAIDKPVLEFFGDRFHESSDNDGSIESALTVQLENASFANTGSLAQGTDFTVSNLPSGHSVNVDVISASQATITLNGNASRHTWRDSSYSEFSISFLDSAFSTVDVTGKTKLFAIEYIGDSFIQTVDRYQEASVADETSGHVSFLQSYESIDNQLTYQMQNYEPGDGPLAGFKFITWRKDALANGNYEVIKLSQGDNIGPNSPWQPGREYWSDKGQHMLDGLSYGESNFTDWRGETGFIGVRFRRSGKMHYGWIKLSVSSDGETVTFIEYGLSGKPDTGIKAGTIEEADDITAVAGVGEEVLINTNSVVSGERYSETDYFVNVPVDSTNLVVTLTGGSGDVDLYVNEATRIDKANRSNWTCVPYKSGNEESCVIDTPSAGIYQIMLYGFASYNDVNFSVSVDNSGSTGGGDNGGGTTPTSTVEDVCLTQAPVANRSDLYPNEAICLEDGNSALGFYLGNSKDYGNIGIRTDNGTGDLSLFAKNGGWPATDGSDASSENAANQECLVITKAIGEGNTWTYISVLGDKTGAALNIEVDVASDYCN</sequence>
<dbReference type="RefSeq" id="WP_140603503.1">
    <property type="nucleotide sequence ID" value="NZ_SAWY01000021.1"/>
</dbReference>
<keyword evidence="12" id="KW-1185">Reference proteome</keyword>
<keyword evidence="4" id="KW-0732">Signal</keyword>
<dbReference type="AlphaFoldDB" id="A0A502L2M4"/>
<dbReference type="Pfam" id="PF04151">
    <property type="entry name" value="PPC"/>
    <property type="match status" value="1"/>
</dbReference>
<dbReference type="Gene3D" id="2.60.120.380">
    <property type="match status" value="2"/>
</dbReference>
<proteinExistence type="inferred from homology"/>
<evidence type="ECO:0008006" key="13">
    <source>
        <dbReference type="Google" id="ProtNLM"/>
    </source>
</evidence>
<name>A0A502L2M4_9GAMM</name>
<dbReference type="InterPro" id="IPR007280">
    <property type="entry name" value="Peptidase_C_arc/bac"/>
</dbReference>
<evidence type="ECO:0000256" key="7">
    <source>
        <dbReference type="ARBA" id="ARBA00023049"/>
    </source>
</evidence>
<evidence type="ECO:0000259" key="10">
    <source>
        <dbReference type="Pfam" id="PF05572"/>
    </source>
</evidence>
<keyword evidence="3" id="KW-0479">Metal-binding</keyword>
<dbReference type="OrthoDB" id="6278496at2"/>
<keyword evidence="6" id="KW-0862">Zinc</keyword>
<accession>A0A502L2M4</accession>
<dbReference type="GO" id="GO:0006508">
    <property type="term" value="P:proteolysis"/>
    <property type="evidence" value="ECO:0007669"/>
    <property type="project" value="UniProtKB-KW"/>
</dbReference>
<keyword evidence="2" id="KW-0645">Protease</keyword>
<dbReference type="Pfam" id="PF05572">
    <property type="entry name" value="Peptidase_M43"/>
    <property type="match status" value="1"/>
</dbReference>
<evidence type="ECO:0000256" key="4">
    <source>
        <dbReference type="ARBA" id="ARBA00022729"/>
    </source>
</evidence>
<dbReference type="PANTHER" id="PTHR47466">
    <property type="match status" value="1"/>
</dbReference>
<evidence type="ECO:0000256" key="6">
    <source>
        <dbReference type="ARBA" id="ARBA00022833"/>
    </source>
</evidence>
<evidence type="ECO:0000313" key="12">
    <source>
        <dbReference type="Proteomes" id="UP000315303"/>
    </source>
</evidence>
<dbReference type="PANTHER" id="PTHR47466:SF1">
    <property type="entry name" value="METALLOPROTEASE MEP1 (AFU_ORTHOLOGUE AFUA_1G07730)-RELATED"/>
    <property type="match status" value="1"/>
</dbReference>
<dbReference type="InterPro" id="IPR008754">
    <property type="entry name" value="Peptidase_M43"/>
</dbReference>
<keyword evidence="8" id="KW-1015">Disulfide bond</keyword>
<evidence type="ECO:0000313" key="11">
    <source>
        <dbReference type="EMBL" id="TPH14607.1"/>
    </source>
</evidence>
<evidence type="ECO:0000256" key="1">
    <source>
        <dbReference type="ARBA" id="ARBA00008721"/>
    </source>
</evidence>
<evidence type="ECO:0000256" key="2">
    <source>
        <dbReference type="ARBA" id="ARBA00022670"/>
    </source>
</evidence>
<evidence type="ECO:0000256" key="8">
    <source>
        <dbReference type="ARBA" id="ARBA00023157"/>
    </source>
</evidence>
<dbReference type="GO" id="GO:0046872">
    <property type="term" value="F:metal ion binding"/>
    <property type="evidence" value="ECO:0007669"/>
    <property type="project" value="UniProtKB-KW"/>
</dbReference>
<dbReference type="Gene3D" id="3.40.390.10">
    <property type="entry name" value="Collagenase (Catalytic Domain)"/>
    <property type="match status" value="1"/>
</dbReference>
<dbReference type="GO" id="GO:0008237">
    <property type="term" value="F:metallopeptidase activity"/>
    <property type="evidence" value="ECO:0007669"/>
    <property type="project" value="UniProtKB-KW"/>
</dbReference>
<evidence type="ECO:0000256" key="5">
    <source>
        <dbReference type="ARBA" id="ARBA00022801"/>
    </source>
</evidence>